<organism evidence="2 3">
    <name type="scientific">Panagrolaimus davidi</name>
    <dbReference type="NCBI Taxonomy" id="227884"/>
    <lineage>
        <taxon>Eukaryota</taxon>
        <taxon>Metazoa</taxon>
        <taxon>Ecdysozoa</taxon>
        <taxon>Nematoda</taxon>
        <taxon>Chromadorea</taxon>
        <taxon>Rhabditida</taxon>
        <taxon>Tylenchina</taxon>
        <taxon>Panagrolaimomorpha</taxon>
        <taxon>Panagrolaimoidea</taxon>
        <taxon>Panagrolaimidae</taxon>
        <taxon>Panagrolaimus</taxon>
    </lineage>
</organism>
<sequence length="724" mass="81235">MAGGADEYQQNKEGKCRHCYRTKPPLKKLLCHILKQHKNKLSQEIHEINGHFRTKIKLPLLEGSVEPGTFICKTLWNNGQNVDYVSAQKICTLPKFTQYIMNINKGQCPQINEQNVNEALSRLSSTIEIEYSLIPGKVSNKQRLLQKSSGNKRIQNVSVERNVSRNIISPEPPSPNVSLISGNTSVLEEGLLNRIGINTPLQRQQHQVPIGFYDDLEAMNDGPSNVNGNDDESRFIDLSVSSSDGDDVDNSNVSINGHPVLPADDVPSTTNNTDTLDIVAQLMGLNLGSKTSNSVPAAETNRSKLDECRLASSNTSTESSTPTSISESSNVTTLERNENPEDHFNAFPYEAIPACISDYVNKNQSISQPKLQSQESSDVSLTELPASSSSQDSKVEQNPANQNQPLQKPQTSISSTQKSILDQISRLKKDCRRPMIIDAESLFDLQHVILGDYLKYKNIDPHISGYYPKDPENLASIVKCQSLHMYILKDGGSPLGWFFYSPKLDTVQTIFSNGFCITQDGIVNKRVSNVANVKVQDEQGLCNYISWWNREMSTFGFLFCSYFMSTDNQKQEVPIRSFMSNVACFPFSPTFKEINLSFNTHAISRPFSVPETNIQIKSYLMIFVFQYGDAFPVHKLEIQPAAFATNLNEIFGTLRVYDLFRSKLFDLKFYRNFCDSLFLYEFPADVDVNSELSVRFSIDYEKFGDVSDGLVLFGEIVNSLSVNR</sequence>
<dbReference type="AlphaFoldDB" id="A0A914PIW1"/>
<evidence type="ECO:0000256" key="1">
    <source>
        <dbReference type="SAM" id="MobiDB-lite"/>
    </source>
</evidence>
<feature type="region of interest" description="Disordered" evidence="1">
    <location>
        <begin position="289"/>
        <end position="334"/>
    </location>
</feature>
<evidence type="ECO:0000313" key="3">
    <source>
        <dbReference type="WBParaSite" id="PDA_v2.g18320.t1"/>
    </source>
</evidence>
<protein>
    <submittedName>
        <fullName evidence="3">C2H2-type domain-containing protein</fullName>
    </submittedName>
</protein>
<evidence type="ECO:0000313" key="2">
    <source>
        <dbReference type="Proteomes" id="UP000887578"/>
    </source>
</evidence>
<name>A0A914PIW1_9BILA</name>
<reference evidence="3" key="1">
    <citation type="submission" date="2022-11" db="UniProtKB">
        <authorList>
            <consortium name="WormBaseParasite"/>
        </authorList>
    </citation>
    <scope>IDENTIFICATION</scope>
</reference>
<feature type="compositionally biased region" description="Low complexity" evidence="1">
    <location>
        <begin position="312"/>
        <end position="330"/>
    </location>
</feature>
<keyword evidence="2" id="KW-1185">Reference proteome</keyword>
<accession>A0A914PIW1</accession>
<dbReference type="Proteomes" id="UP000887578">
    <property type="component" value="Unplaced"/>
</dbReference>
<feature type="region of interest" description="Disordered" evidence="1">
    <location>
        <begin position="241"/>
        <end position="269"/>
    </location>
</feature>
<proteinExistence type="predicted"/>
<feature type="region of interest" description="Disordered" evidence="1">
    <location>
        <begin position="367"/>
        <end position="417"/>
    </location>
</feature>
<dbReference type="WBParaSite" id="PDA_v2.g18320.t1">
    <property type="protein sequence ID" value="PDA_v2.g18320.t1"/>
    <property type="gene ID" value="PDA_v2.g18320"/>
</dbReference>